<gene>
    <name evidence="1" type="ORF">MMAD_28980</name>
</gene>
<dbReference type="AlphaFoldDB" id="A0A7I7XHH3"/>
<evidence type="ECO:0000313" key="1">
    <source>
        <dbReference type="EMBL" id="BBZ28603.1"/>
    </source>
</evidence>
<evidence type="ECO:0008006" key="3">
    <source>
        <dbReference type="Google" id="ProtNLM"/>
    </source>
</evidence>
<protein>
    <recommendedName>
        <fullName evidence="3">Intersectin-EH binding protein Ibp1</fullName>
    </recommendedName>
</protein>
<dbReference type="KEGG" id="mmag:MMAD_28980"/>
<dbReference type="Proteomes" id="UP000466517">
    <property type="component" value="Chromosome"/>
</dbReference>
<sequence length="125" mass="12430">MTPRLRPAPAKLTPVGRVVWSNMINLKRGILVVGCAAAFAAAPLVAASPASAKDCPYGTVPTKFDGVCVQGQAGGFGAPGVVVPPQASAPGAVVVNNPNGFGTVNGIPCTPEHIGTCIGLQQSQG</sequence>
<dbReference type="EMBL" id="AP022610">
    <property type="protein sequence ID" value="BBZ28603.1"/>
    <property type="molecule type" value="Genomic_DNA"/>
</dbReference>
<proteinExistence type="predicted"/>
<name>A0A7I7XHH3_9MYCO</name>
<accession>A0A7I7XHH3</accession>
<organism evidence="1 2">
    <name type="scientific">Mycolicibacterium madagascariense</name>
    <dbReference type="NCBI Taxonomy" id="212765"/>
    <lineage>
        <taxon>Bacteria</taxon>
        <taxon>Bacillati</taxon>
        <taxon>Actinomycetota</taxon>
        <taxon>Actinomycetes</taxon>
        <taxon>Mycobacteriales</taxon>
        <taxon>Mycobacteriaceae</taxon>
        <taxon>Mycolicibacterium</taxon>
    </lineage>
</organism>
<evidence type="ECO:0000313" key="2">
    <source>
        <dbReference type="Proteomes" id="UP000466517"/>
    </source>
</evidence>
<reference evidence="1 2" key="1">
    <citation type="journal article" date="2019" name="Emerg. Microbes Infect.">
        <title>Comprehensive subspecies identification of 175 nontuberculous mycobacteria species based on 7547 genomic profiles.</title>
        <authorList>
            <person name="Matsumoto Y."/>
            <person name="Kinjo T."/>
            <person name="Motooka D."/>
            <person name="Nabeya D."/>
            <person name="Jung N."/>
            <person name="Uechi K."/>
            <person name="Horii T."/>
            <person name="Iida T."/>
            <person name="Fujita J."/>
            <person name="Nakamura S."/>
        </authorList>
    </citation>
    <scope>NUCLEOTIDE SEQUENCE [LARGE SCALE GENOMIC DNA]</scope>
    <source>
        <strain evidence="1 2">JCM 13574</strain>
    </source>
</reference>
<keyword evidence="2" id="KW-1185">Reference proteome</keyword>